<evidence type="ECO:0000313" key="1">
    <source>
        <dbReference type="EMBL" id="MBB5286077.1"/>
    </source>
</evidence>
<sequence length="34" mass="3799">MDLSIKSTALLMKENKSGFIQSGFIQNSRLVRAD</sequence>
<gene>
    <name evidence="1" type="ORF">HNQ92_004237</name>
</gene>
<keyword evidence="2" id="KW-1185">Reference proteome</keyword>
<dbReference type="EMBL" id="JACHGF010000008">
    <property type="protein sequence ID" value="MBB5286077.1"/>
    <property type="molecule type" value="Genomic_DNA"/>
</dbReference>
<accession>A0A840TWW5</accession>
<reference evidence="1 2" key="1">
    <citation type="submission" date="2020-08" db="EMBL/GenBank/DDBJ databases">
        <title>Genomic Encyclopedia of Type Strains, Phase IV (KMG-IV): sequencing the most valuable type-strain genomes for metagenomic binning, comparative biology and taxonomic classification.</title>
        <authorList>
            <person name="Goeker M."/>
        </authorList>
    </citation>
    <scope>NUCLEOTIDE SEQUENCE [LARGE SCALE GENOMIC DNA]</scope>
    <source>
        <strain evidence="1 2">DSM 105074</strain>
    </source>
</reference>
<name>A0A840TWW5_9BACT</name>
<protein>
    <submittedName>
        <fullName evidence="1">Uncharacterized protein</fullName>
    </submittedName>
</protein>
<dbReference type="Proteomes" id="UP000557307">
    <property type="component" value="Unassembled WGS sequence"/>
</dbReference>
<comment type="caution">
    <text evidence="1">The sequence shown here is derived from an EMBL/GenBank/DDBJ whole genome shotgun (WGS) entry which is preliminary data.</text>
</comment>
<dbReference type="AlphaFoldDB" id="A0A840TWW5"/>
<evidence type="ECO:0000313" key="2">
    <source>
        <dbReference type="Proteomes" id="UP000557307"/>
    </source>
</evidence>
<proteinExistence type="predicted"/>
<organism evidence="1 2">
    <name type="scientific">Rhabdobacter roseus</name>
    <dbReference type="NCBI Taxonomy" id="1655419"/>
    <lineage>
        <taxon>Bacteria</taxon>
        <taxon>Pseudomonadati</taxon>
        <taxon>Bacteroidota</taxon>
        <taxon>Cytophagia</taxon>
        <taxon>Cytophagales</taxon>
        <taxon>Cytophagaceae</taxon>
        <taxon>Rhabdobacter</taxon>
    </lineage>
</organism>